<dbReference type="OrthoDB" id="4555844at2"/>
<dbReference type="EMBL" id="PSZC01000009">
    <property type="protein sequence ID" value="PPJ37483.1"/>
    <property type="molecule type" value="Genomic_DNA"/>
</dbReference>
<evidence type="ECO:0000313" key="2">
    <source>
        <dbReference type="Proteomes" id="UP000239874"/>
    </source>
</evidence>
<comment type="caution">
    <text evidence="1">The sequence shown here is derived from an EMBL/GenBank/DDBJ whole genome shotgun (WGS) entry which is preliminary data.</text>
</comment>
<evidence type="ECO:0008006" key="3">
    <source>
        <dbReference type="Google" id="ProtNLM"/>
    </source>
</evidence>
<sequence length="142" mass="15239">MTTRALVRGDEVLPDWHELWAAVRGNRGLSTHPVTALASCLARTHRLALTGGSLVTRRRLRLICAIDAWGAEHIRAADRRVSIGAYIDQLAAAAVAADEAVRHEGATGDVLHKVFTEAARLAAGWTEIVETAAPRTYRAGPG</sequence>
<proteinExistence type="predicted"/>
<dbReference type="RefSeq" id="WP_104379960.1">
    <property type="nucleotide sequence ID" value="NZ_PSZC01000009.1"/>
</dbReference>
<evidence type="ECO:0000313" key="1">
    <source>
        <dbReference type="EMBL" id="PPJ37483.1"/>
    </source>
</evidence>
<organism evidence="1 2">
    <name type="scientific">Nocardia nova</name>
    <dbReference type="NCBI Taxonomy" id="37330"/>
    <lineage>
        <taxon>Bacteria</taxon>
        <taxon>Bacillati</taxon>
        <taxon>Actinomycetota</taxon>
        <taxon>Actinomycetes</taxon>
        <taxon>Mycobacteriales</taxon>
        <taxon>Nocardiaceae</taxon>
        <taxon>Nocardia</taxon>
    </lineage>
</organism>
<dbReference type="Proteomes" id="UP000239874">
    <property type="component" value="Unassembled WGS sequence"/>
</dbReference>
<gene>
    <name evidence="1" type="ORF">C5E45_15310</name>
</gene>
<accession>A0A2S6AQM0</accession>
<dbReference type="AlphaFoldDB" id="A0A2S6AQM0"/>
<name>A0A2S6AQM0_9NOCA</name>
<reference evidence="1 2" key="1">
    <citation type="submission" date="2018-02" db="EMBL/GenBank/DDBJ databases">
        <title>8 Nocardia nova and 1 Nocardia cyriacigeorgica strain used for evolution to TMP-SMX.</title>
        <authorList>
            <person name="Mehta H."/>
            <person name="Weng J."/>
            <person name="Shamoo Y."/>
        </authorList>
    </citation>
    <scope>NUCLEOTIDE SEQUENCE [LARGE SCALE GENOMIC DNA]</scope>
    <source>
        <strain evidence="1 2">MDA3139</strain>
    </source>
</reference>
<protein>
    <recommendedName>
        <fullName evidence="3">DUF4254 domain-containing protein</fullName>
    </recommendedName>
</protein>